<dbReference type="PROSITE" id="PS50297">
    <property type="entry name" value="ANK_REP_REGION"/>
    <property type="match status" value="2"/>
</dbReference>
<evidence type="ECO:0000256" key="4">
    <source>
        <dbReference type="SAM" id="MobiDB-lite"/>
    </source>
</evidence>
<dbReference type="Pfam" id="PF12796">
    <property type="entry name" value="Ank_2"/>
    <property type="match status" value="2"/>
</dbReference>
<keyword evidence="2 3" id="KW-0040">ANK repeat</keyword>
<gene>
    <name evidence="5" type="ORF">M0812_28515</name>
</gene>
<dbReference type="InterPro" id="IPR036770">
    <property type="entry name" value="Ankyrin_rpt-contain_sf"/>
</dbReference>
<feature type="compositionally biased region" description="Basic and acidic residues" evidence="4">
    <location>
        <begin position="169"/>
        <end position="183"/>
    </location>
</feature>
<feature type="repeat" description="ANK" evidence="3">
    <location>
        <begin position="408"/>
        <end position="442"/>
    </location>
</feature>
<dbReference type="InterPro" id="IPR051165">
    <property type="entry name" value="Multifunctional_ANK_Repeat"/>
</dbReference>
<evidence type="ECO:0000313" key="6">
    <source>
        <dbReference type="Proteomes" id="UP001146793"/>
    </source>
</evidence>
<feature type="compositionally biased region" description="Basic residues" evidence="4">
    <location>
        <begin position="133"/>
        <end position="149"/>
    </location>
</feature>
<proteinExistence type="predicted"/>
<organism evidence="5 6">
    <name type="scientific">Anaeramoeba flamelloides</name>
    <dbReference type="NCBI Taxonomy" id="1746091"/>
    <lineage>
        <taxon>Eukaryota</taxon>
        <taxon>Metamonada</taxon>
        <taxon>Anaeramoebidae</taxon>
        <taxon>Anaeramoeba</taxon>
    </lineage>
</organism>
<evidence type="ECO:0000256" key="3">
    <source>
        <dbReference type="PROSITE-ProRule" id="PRU00023"/>
    </source>
</evidence>
<dbReference type="AlphaFoldDB" id="A0AAV7YBS7"/>
<accession>A0AAV7YBS7</accession>
<dbReference type="EMBL" id="JANTQA010000070">
    <property type="protein sequence ID" value="KAJ3426067.1"/>
    <property type="molecule type" value="Genomic_DNA"/>
</dbReference>
<sequence>MYLNPHKRRRTNRRNTLSYSLKTYFNKSNLHDLKKQITAENCQLVDRRSHSILILLANNKHLTVDHVQYLVSIGTDIDMIDQEGNTFILKLVNQQPPRLVLLKELLKSNLEFELPMKILYDYFRRQTTDNKKPKTNRKRKKKKKKSIKKRNIELEKEEEEEEEAEEEEKESKEEKKSKESKEEKKKKKTTTKKDYDLIDLCISKGVSVDALDRNGRSILIQIIQETKYTMQLVEQVRRLGINVDRIDDGKHNAIKSALYIWPVQYDLIKLLIKKGANLDFPRVPHKYRWNGEILKKSKQTYGPAHFACSETVDKISRKLLRLFYKAGCDFSLEGESGKDIFQMCCDHDNVTLKVIKFLIEEAGVDVHSRTSEDIRTGLQIMCSKKNIDLTIFRYLCQKDNNLNRRGRGGKTTLHCLCLENQNEMEIFEILINSGANVNSHDNKKWSALHYLSQDGRTNFKVFNYLLDQGADINCRTDKNETPLYFFCGNPNTTVENAKSLLSKGAKIDLRQRNGNTLLHQVCLTTKNFEIIKFLVEEKKMDIDATCDDKLTPLSHLCLSKKINMELIKYFVCNGATINHYPTYYITSLFGHICKERNLNLTLFKYFLNNGVRLFEPGMDYTKTPGYYLLENGKMNSFKLLLDYGLKINAPICPETTSSYLQEFISRNNYKIVRFLFENGADLNSNTHTDHSTWFGFFGYSRTSFHLLKLLAKYNANLNERGTDRDTPLIRYCKAYTFEPDPIYFLLKNGAELNLKNNENKTALFFITKHFFIINRPWL</sequence>
<dbReference type="InterPro" id="IPR002110">
    <property type="entry name" value="Ankyrin_rpt"/>
</dbReference>
<evidence type="ECO:0000313" key="5">
    <source>
        <dbReference type="EMBL" id="KAJ3426067.1"/>
    </source>
</evidence>
<dbReference type="PANTHER" id="PTHR24123">
    <property type="entry name" value="ANKYRIN REPEAT-CONTAINING"/>
    <property type="match status" value="1"/>
</dbReference>
<feature type="compositionally biased region" description="Acidic residues" evidence="4">
    <location>
        <begin position="155"/>
        <end position="168"/>
    </location>
</feature>
<protein>
    <submittedName>
        <fullName evidence="5">Ankyrin repeat protein</fullName>
    </submittedName>
</protein>
<comment type="caution">
    <text evidence="5">The sequence shown here is derived from an EMBL/GenBank/DDBJ whole genome shotgun (WGS) entry which is preliminary data.</text>
</comment>
<keyword evidence="1" id="KW-0677">Repeat</keyword>
<dbReference type="Gene3D" id="1.25.40.20">
    <property type="entry name" value="Ankyrin repeat-containing domain"/>
    <property type="match status" value="5"/>
</dbReference>
<feature type="region of interest" description="Disordered" evidence="4">
    <location>
        <begin position="129"/>
        <end position="188"/>
    </location>
</feature>
<evidence type="ECO:0000256" key="1">
    <source>
        <dbReference type="ARBA" id="ARBA00022737"/>
    </source>
</evidence>
<dbReference type="SMART" id="SM00248">
    <property type="entry name" value="ANK"/>
    <property type="match status" value="13"/>
</dbReference>
<evidence type="ECO:0000256" key="2">
    <source>
        <dbReference type="ARBA" id="ARBA00023043"/>
    </source>
</evidence>
<dbReference type="PANTHER" id="PTHR24123:SF129">
    <property type="entry name" value="PROTEIN, PUTATIVE-RELATED"/>
    <property type="match status" value="1"/>
</dbReference>
<feature type="repeat" description="ANK" evidence="3">
    <location>
        <begin position="443"/>
        <end position="477"/>
    </location>
</feature>
<name>A0AAV7YBS7_9EUKA</name>
<dbReference type="PROSITE" id="PS50088">
    <property type="entry name" value="ANK_REPEAT"/>
    <property type="match status" value="2"/>
</dbReference>
<dbReference type="Proteomes" id="UP001146793">
    <property type="component" value="Unassembled WGS sequence"/>
</dbReference>
<dbReference type="SUPFAM" id="SSF48403">
    <property type="entry name" value="Ankyrin repeat"/>
    <property type="match status" value="2"/>
</dbReference>
<reference evidence="5" key="1">
    <citation type="submission" date="2022-08" db="EMBL/GenBank/DDBJ databases">
        <title>Novel sulphate-reducing endosymbionts in the free-living metamonad Anaeramoeba.</title>
        <authorList>
            <person name="Jerlstrom-Hultqvist J."/>
            <person name="Cepicka I."/>
            <person name="Gallot-Lavallee L."/>
            <person name="Salas-Leiva D."/>
            <person name="Curtis B.A."/>
            <person name="Zahonova K."/>
            <person name="Pipaliya S."/>
            <person name="Dacks J."/>
            <person name="Roger A.J."/>
        </authorList>
    </citation>
    <scope>NUCLEOTIDE SEQUENCE</scope>
    <source>
        <strain evidence="5">Busselton2</strain>
    </source>
</reference>